<evidence type="ECO:0000256" key="10">
    <source>
        <dbReference type="ARBA" id="ARBA00023136"/>
    </source>
</evidence>
<dbReference type="GO" id="GO:0016887">
    <property type="term" value="F:ATP hydrolysis activity"/>
    <property type="evidence" value="ECO:0007669"/>
    <property type="project" value="InterPro"/>
</dbReference>
<name>A0A2R4VPV5_9PROT</name>
<dbReference type="Proteomes" id="UP000077405">
    <property type="component" value="Plasmid pYZ1"/>
</dbReference>
<dbReference type="EMBL" id="CP028902">
    <property type="protein sequence ID" value="AWB06470.1"/>
    <property type="molecule type" value="Genomic_DNA"/>
</dbReference>
<dbReference type="InterPro" id="IPR017871">
    <property type="entry name" value="ABC_transporter-like_CS"/>
</dbReference>
<dbReference type="Pfam" id="PF00005">
    <property type="entry name" value="ABC_tran"/>
    <property type="match status" value="1"/>
</dbReference>
<evidence type="ECO:0000259" key="11">
    <source>
        <dbReference type="PROSITE" id="PS50893"/>
    </source>
</evidence>
<keyword evidence="13" id="KW-1185">Reference proteome</keyword>
<comment type="subcellular location">
    <subcellularLocation>
        <location evidence="1">Cell membrane</location>
        <topology evidence="1">Peripheral membrane protein</topology>
    </subcellularLocation>
</comment>
<feature type="domain" description="ABC transporter" evidence="11">
    <location>
        <begin position="11"/>
        <end position="247"/>
    </location>
</feature>
<dbReference type="PROSITE" id="PS00211">
    <property type="entry name" value="ABC_TRANSPORTER_1"/>
    <property type="match status" value="1"/>
</dbReference>
<gene>
    <name evidence="12" type="ORF">A6A40_15335</name>
</gene>
<dbReference type="InterPro" id="IPR027417">
    <property type="entry name" value="P-loop_NTPase"/>
</dbReference>
<evidence type="ECO:0000256" key="8">
    <source>
        <dbReference type="ARBA" id="ARBA00023004"/>
    </source>
</evidence>
<dbReference type="InterPro" id="IPR003593">
    <property type="entry name" value="AAA+_ATPase"/>
</dbReference>
<geneLocation type="plasmid" evidence="12 13">
    <name>pYZ1</name>
</geneLocation>
<dbReference type="AlphaFoldDB" id="A0A2R4VPV5"/>
<keyword evidence="5" id="KW-0410">Iron transport</keyword>
<accession>A0A2R4VPV5</accession>
<dbReference type="CDD" id="cd03214">
    <property type="entry name" value="ABC_Iron-Siderophores_B12_Hemin"/>
    <property type="match status" value="1"/>
</dbReference>
<evidence type="ECO:0000256" key="1">
    <source>
        <dbReference type="ARBA" id="ARBA00004202"/>
    </source>
</evidence>
<reference evidence="12 13" key="1">
    <citation type="submission" date="2018-04" db="EMBL/GenBank/DDBJ databases">
        <title>Complete genome sequence of the nitrogen-fixing bacterium Azospirillum humicireducens type strain SgZ-5.</title>
        <authorList>
            <person name="Yu Z."/>
        </authorList>
    </citation>
    <scope>NUCLEOTIDE SEQUENCE [LARGE SCALE GENOMIC DNA]</scope>
    <source>
        <strain evidence="12 13">SgZ-5</strain>
        <plasmid evidence="12 13">pYZ1</plasmid>
    </source>
</reference>
<dbReference type="SMART" id="SM00382">
    <property type="entry name" value="AAA"/>
    <property type="match status" value="1"/>
</dbReference>
<keyword evidence="8" id="KW-0408">Iron</keyword>
<evidence type="ECO:0000313" key="12">
    <source>
        <dbReference type="EMBL" id="AWB06470.1"/>
    </source>
</evidence>
<evidence type="ECO:0000256" key="5">
    <source>
        <dbReference type="ARBA" id="ARBA00022496"/>
    </source>
</evidence>
<dbReference type="GO" id="GO:0005886">
    <property type="term" value="C:plasma membrane"/>
    <property type="evidence" value="ECO:0007669"/>
    <property type="project" value="UniProtKB-SubCell"/>
</dbReference>
<keyword evidence="6" id="KW-0547">Nucleotide-binding</keyword>
<keyword evidence="10" id="KW-0472">Membrane</keyword>
<protein>
    <submittedName>
        <fullName evidence="12">Iron ABC transporter substrate-binding protein</fullName>
    </submittedName>
</protein>
<dbReference type="KEGG" id="ahu:A6A40_15335"/>
<keyword evidence="4" id="KW-1003">Cell membrane</keyword>
<keyword evidence="9" id="KW-0406">Ion transport</keyword>
<keyword evidence="7" id="KW-0067">ATP-binding</keyword>
<sequence length="264" mass="28249">MPGPDKTPALYDLEAVGFSAAGRPILSDLSLRLEQGRIYGLVGPNGSGKSTLIRMLARQQPPGSGRIRCLGTEIARIGERDFARTVAYMPQFTPPAEGMTVRELVALGRFPWHGALGRFGTEDAAKVAEAIAETNLDAFADRLVDSLSGGERQRVWLAMMLAQDTRCLLLDEPTSALDIASQVEMLGLVRRLSRARGIGAVIVLHDINMAARVCDEILAMRGGALIAQGTPDAIMTGETLGAIYRLTMGIVPHPVTGDPIGYVL</sequence>
<dbReference type="GO" id="GO:0005524">
    <property type="term" value="F:ATP binding"/>
    <property type="evidence" value="ECO:0007669"/>
    <property type="project" value="UniProtKB-KW"/>
</dbReference>
<keyword evidence="3" id="KW-0813">Transport</keyword>
<dbReference type="PANTHER" id="PTHR42771">
    <property type="entry name" value="IRON(3+)-HYDROXAMATE IMPORT ATP-BINDING PROTEIN FHUC"/>
    <property type="match status" value="1"/>
</dbReference>
<dbReference type="FunFam" id="3.40.50.300:FF:000134">
    <property type="entry name" value="Iron-enterobactin ABC transporter ATP-binding protein"/>
    <property type="match status" value="1"/>
</dbReference>
<dbReference type="GO" id="GO:0006826">
    <property type="term" value="P:iron ion transport"/>
    <property type="evidence" value="ECO:0007669"/>
    <property type="project" value="UniProtKB-KW"/>
</dbReference>
<comment type="similarity">
    <text evidence="2">Belongs to the ABC transporter superfamily.</text>
</comment>
<dbReference type="Gene3D" id="3.40.50.300">
    <property type="entry name" value="P-loop containing nucleotide triphosphate hydrolases"/>
    <property type="match status" value="1"/>
</dbReference>
<evidence type="ECO:0000313" key="13">
    <source>
        <dbReference type="Proteomes" id="UP000077405"/>
    </source>
</evidence>
<evidence type="ECO:0000256" key="4">
    <source>
        <dbReference type="ARBA" id="ARBA00022475"/>
    </source>
</evidence>
<evidence type="ECO:0000256" key="2">
    <source>
        <dbReference type="ARBA" id="ARBA00005417"/>
    </source>
</evidence>
<evidence type="ECO:0000256" key="3">
    <source>
        <dbReference type="ARBA" id="ARBA00022448"/>
    </source>
</evidence>
<dbReference type="RefSeq" id="WP_108546780.1">
    <property type="nucleotide sequence ID" value="NZ_CP028902.1"/>
</dbReference>
<dbReference type="PANTHER" id="PTHR42771:SF2">
    <property type="entry name" value="IRON(3+)-HYDROXAMATE IMPORT ATP-BINDING PROTEIN FHUC"/>
    <property type="match status" value="1"/>
</dbReference>
<evidence type="ECO:0000256" key="6">
    <source>
        <dbReference type="ARBA" id="ARBA00022741"/>
    </source>
</evidence>
<dbReference type="PROSITE" id="PS50893">
    <property type="entry name" value="ABC_TRANSPORTER_2"/>
    <property type="match status" value="1"/>
</dbReference>
<proteinExistence type="inferred from homology"/>
<organism evidence="12 13">
    <name type="scientific">Azospirillum humicireducens</name>
    <dbReference type="NCBI Taxonomy" id="1226968"/>
    <lineage>
        <taxon>Bacteria</taxon>
        <taxon>Pseudomonadati</taxon>
        <taxon>Pseudomonadota</taxon>
        <taxon>Alphaproteobacteria</taxon>
        <taxon>Rhodospirillales</taxon>
        <taxon>Azospirillaceae</taxon>
        <taxon>Azospirillum</taxon>
    </lineage>
</organism>
<evidence type="ECO:0000256" key="7">
    <source>
        <dbReference type="ARBA" id="ARBA00022840"/>
    </source>
</evidence>
<keyword evidence="12" id="KW-0614">Plasmid</keyword>
<evidence type="ECO:0000256" key="9">
    <source>
        <dbReference type="ARBA" id="ARBA00023065"/>
    </source>
</evidence>
<dbReference type="OrthoDB" id="9810077at2"/>
<dbReference type="InterPro" id="IPR051535">
    <property type="entry name" value="Siderophore_ABC-ATPase"/>
</dbReference>
<dbReference type="InterPro" id="IPR003439">
    <property type="entry name" value="ABC_transporter-like_ATP-bd"/>
</dbReference>
<dbReference type="SUPFAM" id="SSF52540">
    <property type="entry name" value="P-loop containing nucleoside triphosphate hydrolases"/>
    <property type="match status" value="1"/>
</dbReference>